<dbReference type="PROSITE" id="PS00893">
    <property type="entry name" value="NUDIX_BOX"/>
    <property type="match status" value="1"/>
</dbReference>
<dbReference type="InterPro" id="IPR051325">
    <property type="entry name" value="Nudix_hydrolase_domain"/>
</dbReference>
<organism evidence="3 4">
    <name type="scientific">Coccidioides immitis RMSCC 2394</name>
    <dbReference type="NCBI Taxonomy" id="404692"/>
    <lineage>
        <taxon>Eukaryota</taxon>
        <taxon>Fungi</taxon>
        <taxon>Dikarya</taxon>
        <taxon>Ascomycota</taxon>
        <taxon>Pezizomycotina</taxon>
        <taxon>Eurotiomycetes</taxon>
        <taxon>Eurotiomycetidae</taxon>
        <taxon>Onygenales</taxon>
        <taxon>Onygenaceae</taxon>
        <taxon>Coccidioides</taxon>
    </lineage>
</organism>
<gene>
    <name evidence="3" type="ORF">CIRG_08099</name>
</gene>
<dbReference type="InterPro" id="IPR015797">
    <property type="entry name" value="NUDIX_hydrolase-like_dom_sf"/>
</dbReference>
<dbReference type="InterPro" id="IPR020084">
    <property type="entry name" value="NUDIX_hydrolase_CS"/>
</dbReference>
<dbReference type="GO" id="GO:0004081">
    <property type="term" value="F:bis(5'-nucleosyl)-tetraphosphatase (asymmetrical) activity"/>
    <property type="evidence" value="ECO:0007669"/>
    <property type="project" value="TreeGrafter"/>
</dbReference>
<dbReference type="InterPro" id="IPR000086">
    <property type="entry name" value="NUDIX_hydrolase_dom"/>
</dbReference>
<name>A0A0J6YNB7_COCIT</name>
<dbReference type="Gene3D" id="3.90.79.10">
    <property type="entry name" value="Nucleoside Triphosphate Pyrophosphohydrolase"/>
    <property type="match status" value="2"/>
</dbReference>
<dbReference type="PROSITE" id="PS51462">
    <property type="entry name" value="NUDIX"/>
    <property type="match status" value="1"/>
</dbReference>
<dbReference type="Proteomes" id="UP000054565">
    <property type="component" value="Unassembled WGS sequence"/>
</dbReference>
<protein>
    <recommendedName>
        <fullName evidence="2">Nudix hydrolase domain-containing protein</fullName>
    </recommendedName>
</protein>
<proteinExistence type="predicted"/>
<dbReference type="PANTHER" id="PTHR21340:SF0">
    <property type="entry name" value="BIS(5'-NUCLEOSYL)-TETRAPHOSPHATASE [ASYMMETRICAL]"/>
    <property type="match status" value="1"/>
</dbReference>
<feature type="domain" description="Nudix hydrolase" evidence="2">
    <location>
        <begin position="1"/>
        <end position="233"/>
    </location>
</feature>
<evidence type="ECO:0000313" key="3">
    <source>
        <dbReference type="EMBL" id="KMP08418.1"/>
    </source>
</evidence>
<evidence type="ECO:0000313" key="4">
    <source>
        <dbReference type="Proteomes" id="UP000054565"/>
    </source>
</evidence>
<sequence>MLHLSDSFVISAGTVAIDIFKNVVLVLYSPSIQKYFLPKGRKDIHESLHDTAVRETLEESGYAVKLLPHKLATNAVHAHRLPERDPVVNSTSTDPVSGAQDVAHLPLAGCSAARPCPAPPSTIVGRDNNHPVCGHQPVSACAESTGIPQRERSTGHLEPLEWHIEPIAVQQRAYQHSYKLIFWYLAEVDSEKAPIEAPREAWEDYEVCWVPAEEAAGKVTMEEDGKIIEWALEGARGVKAERNVGGVPAEA</sequence>
<evidence type="ECO:0000259" key="2">
    <source>
        <dbReference type="PROSITE" id="PS51462"/>
    </source>
</evidence>
<dbReference type="SUPFAM" id="SSF55811">
    <property type="entry name" value="Nudix"/>
    <property type="match status" value="1"/>
</dbReference>
<dbReference type="OrthoDB" id="10259236at2759"/>
<dbReference type="GO" id="GO:0006754">
    <property type="term" value="P:ATP biosynthetic process"/>
    <property type="evidence" value="ECO:0007669"/>
    <property type="project" value="TreeGrafter"/>
</dbReference>
<dbReference type="EMBL" id="DS028097">
    <property type="protein sequence ID" value="KMP08418.1"/>
    <property type="molecule type" value="Genomic_DNA"/>
</dbReference>
<dbReference type="PANTHER" id="PTHR21340">
    <property type="entry name" value="DIADENOSINE 5,5-P1,P4-TETRAPHOSPHATE PYROPHOSPHOHYDROLASE MUTT"/>
    <property type="match status" value="1"/>
</dbReference>
<dbReference type="AlphaFoldDB" id="A0A0J6YNB7"/>
<evidence type="ECO:0000256" key="1">
    <source>
        <dbReference type="ARBA" id="ARBA00022801"/>
    </source>
</evidence>
<reference evidence="4" key="1">
    <citation type="journal article" date="2010" name="Genome Res.">
        <title>Population genomic sequencing of Coccidioides fungi reveals recent hybridization and transposon control.</title>
        <authorList>
            <person name="Neafsey D.E."/>
            <person name="Barker B.M."/>
            <person name="Sharpton T.J."/>
            <person name="Stajich J.E."/>
            <person name="Park D.J."/>
            <person name="Whiston E."/>
            <person name="Hung C.-Y."/>
            <person name="McMahan C."/>
            <person name="White J."/>
            <person name="Sykes S."/>
            <person name="Heiman D."/>
            <person name="Young S."/>
            <person name="Zeng Q."/>
            <person name="Abouelleil A."/>
            <person name="Aftuck L."/>
            <person name="Bessette D."/>
            <person name="Brown A."/>
            <person name="FitzGerald M."/>
            <person name="Lui A."/>
            <person name="Macdonald J.P."/>
            <person name="Priest M."/>
            <person name="Orbach M.J."/>
            <person name="Galgiani J.N."/>
            <person name="Kirkland T.N."/>
            <person name="Cole G.T."/>
            <person name="Birren B.W."/>
            <person name="Henn M.R."/>
            <person name="Taylor J.W."/>
            <person name="Rounsley S.D."/>
        </authorList>
    </citation>
    <scope>NUCLEOTIDE SEQUENCE [LARGE SCALE GENOMIC DNA]</scope>
    <source>
        <strain evidence="4">RMSCC 2394</strain>
    </source>
</reference>
<keyword evidence="1" id="KW-0378">Hydrolase</keyword>
<accession>A0A0J6YNB7</accession>
<dbReference type="GO" id="GO:0006167">
    <property type="term" value="P:AMP biosynthetic process"/>
    <property type="evidence" value="ECO:0007669"/>
    <property type="project" value="TreeGrafter"/>
</dbReference>